<dbReference type="AlphaFoldDB" id="A0A3N2PLT3"/>
<gene>
    <name evidence="1" type="ORF">SODALDRAFT_363132</name>
</gene>
<dbReference type="GeneID" id="39583010"/>
<name>A0A3N2PLT3_SODAK</name>
<organism evidence="1 2">
    <name type="scientific">Sodiomyces alkalinus (strain CBS 110278 / VKM F-3762 / F11)</name>
    <name type="common">Alkaliphilic filamentous fungus</name>
    <dbReference type="NCBI Taxonomy" id="1314773"/>
    <lineage>
        <taxon>Eukaryota</taxon>
        <taxon>Fungi</taxon>
        <taxon>Dikarya</taxon>
        <taxon>Ascomycota</taxon>
        <taxon>Pezizomycotina</taxon>
        <taxon>Sordariomycetes</taxon>
        <taxon>Hypocreomycetidae</taxon>
        <taxon>Glomerellales</taxon>
        <taxon>Plectosphaerellaceae</taxon>
        <taxon>Sodiomyces</taxon>
    </lineage>
</organism>
<sequence length="223" mass="24693">MSSGGLWESRNPQVKYQILNRCEVAGDECARKTVGGREGRLVRTNSGEDGVTGPFSSSSINCGLFEFPSYPSTRIIIAALALTTVTTIEEEILTSKQRDWYRSAAQSLNPQAYHQLIRPSSSLLPPQARNKDLIVDEYDVVWITIKGSSLVELHVSQPETAAEPNDELFFRVSETTTTNMPLFGYLFYSIRSPAIGYQTFRKVASRSQSHQTGPAITLKTPAL</sequence>
<dbReference type="RefSeq" id="XP_028463122.1">
    <property type="nucleotide sequence ID" value="XM_028614532.1"/>
</dbReference>
<dbReference type="Proteomes" id="UP000272025">
    <property type="component" value="Unassembled WGS sequence"/>
</dbReference>
<evidence type="ECO:0000313" key="1">
    <source>
        <dbReference type="EMBL" id="ROT35316.1"/>
    </source>
</evidence>
<protein>
    <submittedName>
        <fullName evidence="1">Uncharacterized protein</fullName>
    </submittedName>
</protein>
<evidence type="ECO:0000313" key="2">
    <source>
        <dbReference type="Proteomes" id="UP000272025"/>
    </source>
</evidence>
<dbReference type="EMBL" id="ML119061">
    <property type="protein sequence ID" value="ROT35316.1"/>
    <property type="molecule type" value="Genomic_DNA"/>
</dbReference>
<accession>A0A3N2PLT3</accession>
<keyword evidence="2" id="KW-1185">Reference proteome</keyword>
<reference evidence="1 2" key="1">
    <citation type="journal article" date="2018" name="Mol. Ecol.">
        <title>The obligate alkalophilic soda-lake fungus Sodiomyces alkalinus has shifted to a protein diet.</title>
        <authorList>
            <person name="Grum-Grzhimaylo A.A."/>
            <person name="Falkoski D.L."/>
            <person name="van den Heuvel J."/>
            <person name="Valero-Jimenez C.A."/>
            <person name="Min B."/>
            <person name="Choi I.G."/>
            <person name="Lipzen A."/>
            <person name="Daum C.G."/>
            <person name="Aanen D.K."/>
            <person name="Tsang A."/>
            <person name="Henrissat B."/>
            <person name="Bilanenko E.N."/>
            <person name="de Vries R.P."/>
            <person name="van Kan J.A.L."/>
            <person name="Grigoriev I.V."/>
            <person name="Debets A.J.M."/>
        </authorList>
    </citation>
    <scope>NUCLEOTIDE SEQUENCE [LARGE SCALE GENOMIC DNA]</scope>
    <source>
        <strain evidence="1 2">F11</strain>
    </source>
</reference>
<proteinExistence type="predicted"/>